<gene>
    <name evidence="1" type="ORF">STRAU_7673</name>
</gene>
<dbReference type="PATRIC" id="fig|1286094.4.peg.7599"/>
<proteinExistence type="predicted"/>
<name>S3ZLV9_9ACTN</name>
<evidence type="ECO:0000313" key="2">
    <source>
        <dbReference type="Proteomes" id="UP000014629"/>
    </source>
</evidence>
<sequence>MKCVYVKIHLSVADGHSVASRMYFCDDASRTGKAHVGYGGSS</sequence>
<dbReference type="EMBL" id="AOPZ01000559">
    <property type="protein sequence ID" value="EPH39260.1"/>
    <property type="molecule type" value="Genomic_DNA"/>
</dbReference>
<evidence type="ECO:0000313" key="1">
    <source>
        <dbReference type="EMBL" id="EPH39260.1"/>
    </source>
</evidence>
<dbReference type="Proteomes" id="UP000014629">
    <property type="component" value="Unassembled WGS sequence"/>
</dbReference>
<comment type="caution">
    <text evidence="1">The sequence shown here is derived from an EMBL/GenBank/DDBJ whole genome shotgun (WGS) entry which is preliminary data.</text>
</comment>
<dbReference type="AlphaFoldDB" id="S3ZLV9"/>
<keyword evidence="2" id="KW-1185">Reference proteome</keyword>
<organism evidence="1 2">
    <name type="scientific">Streptomyces aurantiacus JA 4570</name>
    <dbReference type="NCBI Taxonomy" id="1286094"/>
    <lineage>
        <taxon>Bacteria</taxon>
        <taxon>Bacillati</taxon>
        <taxon>Actinomycetota</taxon>
        <taxon>Actinomycetes</taxon>
        <taxon>Kitasatosporales</taxon>
        <taxon>Streptomycetaceae</taxon>
        <taxon>Streptomyces</taxon>
        <taxon>Streptomyces aurantiacus group</taxon>
    </lineage>
</organism>
<reference evidence="1 2" key="1">
    <citation type="submission" date="2013-02" db="EMBL/GenBank/DDBJ databases">
        <title>Draft Genome Sequence of Streptomyces aurantiacus, Which Produces Setomimycin.</title>
        <authorList>
            <person name="Gruening B.A."/>
            <person name="Praeg A."/>
            <person name="Erxleben A."/>
            <person name="Guenther S."/>
            <person name="Mueller M."/>
        </authorList>
    </citation>
    <scope>NUCLEOTIDE SEQUENCE [LARGE SCALE GENOMIC DNA]</scope>
    <source>
        <strain evidence="1 2">JA 4570</strain>
    </source>
</reference>
<protein>
    <submittedName>
        <fullName evidence="1">Uncharacterized protein</fullName>
    </submittedName>
</protein>
<accession>S3ZLV9</accession>